<protein>
    <submittedName>
        <fullName evidence="2">Uncharacterized protein</fullName>
    </submittedName>
</protein>
<evidence type="ECO:0000313" key="2">
    <source>
        <dbReference type="EMBL" id="EUA87147.1"/>
    </source>
</evidence>
<comment type="caution">
    <text evidence="2">The sequence shown here is derived from an EMBL/GenBank/DDBJ whole genome shotgun (WGS) entry which is preliminary data.</text>
</comment>
<reference evidence="2 3" key="1">
    <citation type="submission" date="2014-01" db="EMBL/GenBank/DDBJ databases">
        <authorList>
            <person name="Dobos K."/>
            <person name="Lenaerts A."/>
            <person name="Ordway D."/>
            <person name="DeGroote M.A."/>
            <person name="Parker T."/>
            <person name="Sizemore C."/>
            <person name="Tallon L.J."/>
            <person name="Sadzewicz L.K."/>
            <person name="Sengamalay N."/>
            <person name="Fraser C.M."/>
            <person name="Hine E."/>
            <person name="Shefchek K.A."/>
            <person name="Das S.P."/>
            <person name="Tettelin H."/>
        </authorList>
    </citation>
    <scope>NUCLEOTIDE SEQUENCE [LARGE SCALE GENOMIC DNA]</scope>
    <source>
        <strain evidence="2 3">Harvey</strain>
    </source>
</reference>
<dbReference type="EMBL" id="JAOL01000166">
    <property type="protein sequence ID" value="EUA87147.1"/>
    <property type="molecule type" value="Genomic_DNA"/>
</dbReference>
<evidence type="ECO:0000256" key="1">
    <source>
        <dbReference type="SAM" id="MobiDB-lite"/>
    </source>
</evidence>
<feature type="region of interest" description="Disordered" evidence="1">
    <location>
        <begin position="24"/>
        <end position="48"/>
    </location>
</feature>
<proteinExistence type="predicted"/>
<organism evidence="2 3">
    <name type="scientific">Mycobacterium ulcerans str. Harvey</name>
    <dbReference type="NCBI Taxonomy" id="1299332"/>
    <lineage>
        <taxon>Bacteria</taxon>
        <taxon>Bacillati</taxon>
        <taxon>Actinomycetota</taxon>
        <taxon>Actinomycetes</taxon>
        <taxon>Mycobacteriales</taxon>
        <taxon>Mycobacteriaceae</taxon>
        <taxon>Mycobacterium</taxon>
        <taxon>Mycobacterium ulcerans group</taxon>
    </lineage>
</organism>
<dbReference type="Proteomes" id="UP000020681">
    <property type="component" value="Unassembled WGS sequence"/>
</dbReference>
<keyword evidence="3" id="KW-1185">Reference proteome</keyword>
<sequence>MISESTPTGRLRLITSMARTARCLGVPSGTSSPSIVISNGPSRPNSRRLSTIALPAIPGPPRLHSRSHP</sequence>
<accession>A0ABP3AB72</accession>
<name>A0ABP3AB72_MYCUL</name>
<feature type="compositionally biased region" description="Polar residues" evidence="1">
    <location>
        <begin position="28"/>
        <end position="48"/>
    </location>
</feature>
<gene>
    <name evidence="2" type="ORF">I551_6484</name>
</gene>
<evidence type="ECO:0000313" key="3">
    <source>
        <dbReference type="Proteomes" id="UP000020681"/>
    </source>
</evidence>